<dbReference type="AlphaFoldDB" id="X0LXU5"/>
<name>X0LXU5_FUSOX</name>
<organism evidence="1">
    <name type="scientific">Fusarium oxysporum f. sp. vasinfectum 25433</name>
    <dbReference type="NCBI Taxonomy" id="1089449"/>
    <lineage>
        <taxon>Eukaryota</taxon>
        <taxon>Fungi</taxon>
        <taxon>Dikarya</taxon>
        <taxon>Ascomycota</taxon>
        <taxon>Pezizomycotina</taxon>
        <taxon>Sordariomycetes</taxon>
        <taxon>Hypocreomycetidae</taxon>
        <taxon>Hypocreales</taxon>
        <taxon>Nectriaceae</taxon>
        <taxon>Fusarium</taxon>
        <taxon>Fusarium oxysporum species complex</taxon>
    </lineage>
</organism>
<evidence type="ECO:0000313" key="1">
    <source>
        <dbReference type="EMBL" id="EXM13285.1"/>
    </source>
</evidence>
<dbReference type="HOGENOM" id="CLU_3175432_0_0_1"/>
<proteinExistence type="predicted"/>
<protein>
    <submittedName>
        <fullName evidence="1">Uncharacterized protein</fullName>
    </submittedName>
</protein>
<gene>
    <name evidence="1" type="ORF">FOTG_18255</name>
</gene>
<reference evidence="1" key="1">
    <citation type="submission" date="2011-11" db="EMBL/GenBank/DDBJ databases">
        <title>The Genome Sequence of Fusarium oxysporum Cotton.</title>
        <authorList>
            <consortium name="The Broad Institute Genome Sequencing Platform"/>
            <person name="Ma L.-J."/>
            <person name="Gale L.R."/>
            <person name="Schwartz D.C."/>
            <person name="Zhou S."/>
            <person name="Corby-Kistler H."/>
            <person name="Young S.K."/>
            <person name="Zeng Q."/>
            <person name="Gargeya S."/>
            <person name="Fitzgerald M."/>
            <person name="Haas B."/>
            <person name="Abouelleil A."/>
            <person name="Alvarado L."/>
            <person name="Arachchi H.M."/>
            <person name="Berlin A."/>
            <person name="Brown A."/>
            <person name="Chapman S.B."/>
            <person name="Chen Z."/>
            <person name="Dunbar C."/>
            <person name="Freedman E."/>
            <person name="Gearin G."/>
            <person name="Goldberg J."/>
            <person name="Griggs A."/>
            <person name="Gujja S."/>
            <person name="Heiman D."/>
            <person name="Howarth C."/>
            <person name="Larson L."/>
            <person name="Lui A."/>
            <person name="MacDonald P.J.P."/>
            <person name="Montmayeur A."/>
            <person name="Murphy C."/>
            <person name="Neiman D."/>
            <person name="Pearson M."/>
            <person name="Priest M."/>
            <person name="Roberts A."/>
            <person name="Saif S."/>
            <person name="Shea T."/>
            <person name="Shenoy N."/>
            <person name="Sisk P."/>
            <person name="Stolte C."/>
            <person name="Sykes S."/>
            <person name="Wortman J."/>
            <person name="Nusbaum C."/>
            <person name="Birren B."/>
        </authorList>
    </citation>
    <scope>NUCLEOTIDE SEQUENCE [LARGE SCALE GENOMIC DNA]</scope>
    <source>
        <strain evidence="1">25433</strain>
    </source>
</reference>
<sequence length="47" mass="5401">MNYPLRTDFIGKCPENIIHRELLGPAVQRMWRQLSDIATSFATSIPL</sequence>
<dbReference type="EMBL" id="KK035303">
    <property type="protein sequence ID" value="EXM13285.1"/>
    <property type="molecule type" value="Genomic_DNA"/>
</dbReference>
<reference evidence="1" key="2">
    <citation type="submission" date="2014-03" db="EMBL/GenBank/DDBJ databases">
        <title>The Genome Annotation of Fusarium oxysporum Cotton.</title>
        <authorList>
            <consortium name="The Broad Institute Genomics Platform"/>
            <person name="Ma L.-J."/>
            <person name="Corby-Kistler H."/>
            <person name="Broz K."/>
            <person name="Gale L.R."/>
            <person name="Jonkers W."/>
            <person name="O'Donnell K."/>
            <person name="Ploetz R."/>
            <person name="Steinberg C."/>
            <person name="Schwartz D.C."/>
            <person name="VanEtten H."/>
            <person name="Zhou S."/>
            <person name="Young S.K."/>
            <person name="Zeng Q."/>
            <person name="Gargeya S."/>
            <person name="Fitzgerald M."/>
            <person name="Abouelleil A."/>
            <person name="Alvarado L."/>
            <person name="Chapman S.B."/>
            <person name="Gainer-Dewar J."/>
            <person name="Goldberg J."/>
            <person name="Griggs A."/>
            <person name="Gujja S."/>
            <person name="Hansen M."/>
            <person name="Howarth C."/>
            <person name="Imamovic A."/>
            <person name="Ireland A."/>
            <person name="Larimer J."/>
            <person name="McCowan C."/>
            <person name="Murphy C."/>
            <person name="Pearson M."/>
            <person name="Poon T.W."/>
            <person name="Priest M."/>
            <person name="Roberts A."/>
            <person name="Saif S."/>
            <person name="Shea T."/>
            <person name="Sykes S."/>
            <person name="Wortman J."/>
            <person name="Nusbaum C."/>
            <person name="Birren B."/>
        </authorList>
    </citation>
    <scope>NUCLEOTIDE SEQUENCE</scope>
    <source>
        <strain evidence="1">25433</strain>
    </source>
</reference>
<accession>X0LXU5</accession>
<dbReference type="Proteomes" id="UP000030701">
    <property type="component" value="Unassembled WGS sequence"/>
</dbReference>